<evidence type="ECO:0000313" key="7">
    <source>
        <dbReference type="Proteomes" id="UP000198688"/>
    </source>
</evidence>
<dbReference type="InterPro" id="IPR050090">
    <property type="entry name" value="Tyrosine_recombinase_XerCD"/>
</dbReference>
<dbReference type="Gene3D" id="1.10.150.130">
    <property type="match status" value="1"/>
</dbReference>
<sequence length="401" mass="42435">MSSAAAPMAGPLMPYVDGFAAVLAAQGYAAGTVVLYRQHVGHLSRWLETRAFGADVLGEGLIEEFLVERHAKGRQTRLRVGSFASLLAYLRGVGVIGLPEQAPVGEVDALLLRFAGYLAKERGLAQSTVSLRMQLVRPFLVGLTDRGGLDLPSLTAEDVTAFIVAESKVRPASVPPTVTALRSLLRLLHVEGLVSAGLASAVPAANSRRLAGLPKALPAEQVAAMLAICDRDTAVGRRNLAILTLLARLGLRSGEVARLRLEHIDWRRGEVMVMGKGSRYERLPLPGDAGGAIVAYLKDGRQAGAHREVFLSARGPYRPMSPDAISNVAAAAARKAGLGIVRGHRLRHSAATAMLAAGGSLTEIGQVLRHQHTATTAIYAKVDIAGLRRVARPWPTPEAAA</sequence>
<feature type="domain" description="Tyr recombinase" evidence="4">
    <location>
        <begin position="212"/>
        <end position="392"/>
    </location>
</feature>
<evidence type="ECO:0000259" key="4">
    <source>
        <dbReference type="PROSITE" id="PS51898"/>
    </source>
</evidence>
<evidence type="ECO:0000256" key="1">
    <source>
        <dbReference type="ARBA" id="ARBA00023125"/>
    </source>
</evidence>
<dbReference type="Proteomes" id="UP000198688">
    <property type="component" value="Chromosome I"/>
</dbReference>
<dbReference type="OrthoDB" id="67979at2"/>
<keyword evidence="2" id="KW-0233">DNA recombination</keyword>
<dbReference type="GO" id="GO:0015074">
    <property type="term" value="P:DNA integration"/>
    <property type="evidence" value="ECO:0007669"/>
    <property type="project" value="InterPro"/>
</dbReference>
<dbReference type="AlphaFoldDB" id="A0A1H1XSK9"/>
<dbReference type="InterPro" id="IPR013762">
    <property type="entry name" value="Integrase-like_cat_sf"/>
</dbReference>
<dbReference type="EMBL" id="LT629758">
    <property type="protein sequence ID" value="SDT12197.1"/>
    <property type="molecule type" value="Genomic_DNA"/>
</dbReference>
<reference evidence="6 7" key="1">
    <citation type="submission" date="2016-10" db="EMBL/GenBank/DDBJ databases">
        <authorList>
            <person name="de Groot N.N."/>
        </authorList>
    </citation>
    <scope>NUCLEOTIDE SEQUENCE [LARGE SCALE GENOMIC DNA]</scope>
    <source>
        <strain evidence="6 7">DSM 43941</strain>
    </source>
</reference>
<dbReference type="CDD" id="cd01188">
    <property type="entry name" value="INT_RitA_C_like"/>
    <property type="match status" value="1"/>
</dbReference>
<dbReference type="InterPro" id="IPR011010">
    <property type="entry name" value="DNA_brk_join_enz"/>
</dbReference>
<organism evidence="6 7">
    <name type="scientific">Actinoplanes derwentensis</name>
    <dbReference type="NCBI Taxonomy" id="113562"/>
    <lineage>
        <taxon>Bacteria</taxon>
        <taxon>Bacillati</taxon>
        <taxon>Actinomycetota</taxon>
        <taxon>Actinomycetes</taxon>
        <taxon>Micromonosporales</taxon>
        <taxon>Micromonosporaceae</taxon>
        <taxon>Actinoplanes</taxon>
    </lineage>
</organism>
<keyword evidence="7" id="KW-1185">Reference proteome</keyword>
<name>A0A1H1XSK9_9ACTN</name>
<evidence type="ECO:0000256" key="2">
    <source>
        <dbReference type="ARBA" id="ARBA00023172"/>
    </source>
</evidence>
<dbReference type="PANTHER" id="PTHR30349">
    <property type="entry name" value="PHAGE INTEGRASE-RELATED"/>
    <property type="match status" value="1"/>
</dbReference>
<proteinExistence type="predicted"/>
<dbReference type="Gene3D" id="1.10.443.10">
    <property type="entry name" value="Intergrase catalytic core"/>
    <property type="match status" value="1"/>
</dbReference>
<gene>
    <name evidence="6" type="ORF">SAMN04489716_2572</name>
</gene>
<feature type="domain" description="Core-binding (CB)" evidence="5">
    <location>
        <begin position="105"/>
        <end position="189"/>
    </location>
</feature>
<evidence type="ECO:0000313" key="6">
    <source>
        <dbReference type="EMBL" id="SDT12197.1"/>
    </source>
</evidence>
<dbReference type="InterPro" id="IPR010998">
    <property type="entry name" value="Integrase_recombinase_N"/>
</dbReference>
<dbReference type="PROSITE" id="PS51898">
    <property type="entry name" value="TYR_RECOMBINASE"/>
    <property type="match status" value="1"/>
</dbReference>
<protein>
    <submittedName>
        <fullName evidence="6">Site-specific recombinase XerC</fullName>
    </submittedName>
</protein>
<dbReference type="STRING" id="113562.SAMN04489716_2572"/>
<evidence type="ECO:0000259" key="5">
    <source>
        <dbReference type="PROSITE" id="PS51900"/>
    </source>
</evidence>
<dbReference type="PROSITE" id="PS51900">
    <property type="entry name" value="CB"/>
    <property type="match status" value="1"/>
</dbReference>
<accession>A0A1H1XSK9</accession>
<dbReference type="PANTHER" id="PTHR30349:SF90">
    <property type="entry name" value="TYROSINE RECOMBINASE XERD"/>
    <property type="match status" value="1"/>
</dbReference>
<dbReference type="InterPro" id="IPR044068">
    <property type="entry name" value="CB"/>
</dbReference>
<dbReference type="Pfam" id="PF00589">
    <property type="entry name" value="Phage_integrase"/>
    <property type="match status" value="1"/>
</dbReference>
<keyword evidence="1 3" id="KW-0238">DNA-binding</keyword>
<dbReference type="InterPro" id="IPR002104">
    <property type="entry name" value="Integrase_catalytic"/>
</dbReference>
<dbReference type="GO" id="GO:0003677">
    <property type="term" value="F:DNA binding"/>
    <property type="evidence" value="ECO:0007669"/>
    <property type="project" value="UniProtKB-UniRule"/>
</dbReference>
<dbReference type="GO" id="GO:0006310">
    <property type="term" value="P:DNA recombination"/>
    <property type="evidence" value="ECO:0007669"/>
    <property type="project" value="UniProtKB-KW"/>
</dbReference>
<dbReference type="RefSeq" id="WP_157751518.1">
    <property type="nucleotide sequence ID" value="NZ_BOMJ01000075.1"/>
</dbReference>
<evidence type="ECO:0000256" key="3">
    <source>
        <dbReference type="PROSITE-ProRule" id="PRU01248"/>
    </source>
</evidence>
<dbReference type="SUPFAM" id="SSF56349">
    <property type="entry name" value="DNA breaking-rejoining enzymes"/>
    <property type="match status" value="1"/>
</dbReference>